<dbReference type="Proteomes" id="UP000002704">
    <property type="component" value="Chromosome"/>
</dbReference>
<dbReference type="HOGENOM" id="CLU_106355_2_0_6"/>
<dbReference type="KEGG" id="pfo:Pfl01_5701"/>
<dbReference type="EMBL" id="CP000094">
    <property type="protein sequence ID" value="ABA77437.1"/>
    <property type="molecule type" value="Genomic_DNA"/>
</dbReference>
<evidence type="ECO:0000313" key="2">
    <source>
        <dbReference type="EMBL" id="ABA77437.1"/>
    </source>
</evidence>
<dbReference type="RefSeq" id="WP_011336692.1">
    <property type="nucleotide sequence ID" value="NC_007492.2"/>
</dbReference>
<reference evidence="2 3" key="1">
    <citation type="journal article" date="2009" name="Genome Biol.">
        <title>Genomic and genetic analyses of diversity and plant interactions of Pseudomonas fluorescens.</title>
        <authorList>
            <person name="Silby M.W."/>
            <person name="Cerdeno-Tarraga A.M."/>
            <person name="Vernikos G.S."/>
            <person name="Giddens S.R."/>
            <person name="Jackson R.W."/>
            <person name="Preston G.M."/>
            <person name="Zhang X.X."/>
            <person name="Moon C.D."/>
            <person name="Gehrig S.M."/>
            <person name="Godfrey S.A."/>
            <person name="Knight C.G."/>
            <person name="Malone J.G."/>
            <person name="Robinson Z."/>
            <person name="Spiers A.J."/>
            <person name="Harris S."/>
            <person name="Challis G.L."/>
            <person name="Yaxley A.M."/>
            <person name="Harris D."/>
            <person name="Seeger K."/>
            <person name="Murphy L."/>
            <person name="Rutter S."/>
            <person name="Squares R."/>
            <person name="Quail M.A."/>
            <person name="Saunders E."/>
            <person name="Mavromatis K."/>
            <person name="Brettin T.S."/>
            <person name="Bentley S.D."/>
            <person name="Hothersall J."/>
            <person name="Stephens E."/>
            <person name="Thomas C.M."/>
            <person name="Parkhill J."/>
            <person name="Levy S.B."/>
            <person name="Rainey P.B."/>
            <person name="Thomson N.R."/>
        </authorList>
    </citation>
    <scope>NUCLEOTIDE SEQUENCE [LARGE SCALE GENOMIC DNA]</scope>
    <source>
        <strain evidence="2 3">Pf0-1</strain>
    </source>
</reference>
<dbReference type="InterPro" id="IPR019953">
    <property type="entry name" value="OHR"/>
</dbReference>
<dbReference type="PANTHER" id="PTHR33797:SF2">
    <property type="entry name" value="ORGANIC HYDROPEROXIDE RESISTANCE PROTEIN-LIKE"/>
    <property type="match status" value="1"/>
</dbReference>
<accession>Q3K467</accession>
<dbReference type="NCBIfam" id="TIGR03561">
    <property type="entry name" value="organ_hyd_perox"/>
    <property type="match status" value="1"/>
</dbReference>
<dbReference type="eggNOG" id="COG1764">
    <property type="taxonomic scope" value="Bacteria"/>
</dbReference>
<dbReference type="PANTHER" id="PTHR33797">
    <property type="entry name" value="ORGANIC HYDROPEROXIDE RESISTANCE PROTEIN-LIKE"/>
    <property type="match status" value="1"/>
</dbReference>
<evidence type="ECO:0000256" key="1">
    <source>
        <dbReference type="ARBA" id="ARBA00007378"/>
    </source>
</evidence>
<organism evidence="2 3">
    <name type="scientific">Pseudomonas fluorescens (strain Pf0-1)</name>
    <dbReference type="NCBI Taxonomy" id="205922"/>
    <lineage>
        <taxon>Bacteria</taxon>
        <taxon>Pseudomonadati</taxon>
        <taxon>Pseudomonadota</taxon>
        <taxon>Gammaproteobacteria</taxon>
        <taxon>Pseudomonadales</taxon>
        <taxon>Pseudomonadaceae</taxon>
        <taxon>Pseudomonas</taxon>
    </lineage>
</organism>
<dbReference type="Gene3D" id="3.30.300.20">
    <property type="match status" value="1"/>
</dbReference>
<dbReference type="Gene3D" id="2.20.25.10">
    <property type="match status" value="1"/>
</dbReference>
<name>Q3K467_PSEPF</name>
<evidence type="ECO:0000313" key="3">
    <source>
        <dbReference type="Proteomes" id="UP000002704"/>
    </source>
</evidence>
<dbReference type="Pfam" id="PF02566">
    <property type="entry name" value="OsmC"/>
    <property type="match status" value="1"/>
</dbReference>
<gene>
    <name evidence="2" type="ordered locus">Pfl01_5701</name>
</gene>
<dbReference type="InterPro" id="IPR003718">
    <property type="entry name" value="OsmC/Ohr_fam"/>
</dbReference>
<dbReference type="AlphaFoldDB" id="Q3K467"/>
<dbReference type="InterPro" id="IPR015946">
    <property type="entry name" value="KH_dom-like_a/b"/>
</dbReference>
<proteinExistence type="inferred from homology"/>
<dbReference type="SUPFAM" id="SSF82784">
    <property type="entry name" value="OsmC-like"/>
    <property type="match status" value="1"/>
</dbReference>
<sequence>MTAEKVLYVANVRTHGTRDGGTSRSDDGALDIRHSLPGSKVGGTNPEQLFAAGWSACFDGALGLAAGKLKVKLPDDVTIDARVALCKDGDSYFLSARLDISLPGLDRNVALKLIDAAHQTCPYSKAVRNNIEVTLNLV</sequence>
<protein>
    <submittedName>
        <fullName evidence="2">OsmC-like protein</fullName>
    </submittedName>
</protein>
<dbReference type="InterPro" id="IPR036102">
    <property type="entry name" value="OsmC/Ohrsf"/>
</dbReference>
<comment type="similarity">
    <text evidence="1">Belongs to the OsmC/Ohr family.</text>
</comment>
<dbReference type="GO" id="GO:0006979">
    <property type="term" value="P:response to oxidative stress"/>
    <property type="evidence" value="ECO:0007669"/>
    <property type="project" value="InterPro"/>
</dbReference>